<dbReference type="SUPFAM" id="SSF51445">
    <property type="entry name" value="(Trans)glycosidases"/>
    <property type="match status" value="1"/>
</dbReference>
<keyword evidence="7" id="KW-1185">Reference proteome</keyword>
<dbReference type="OMA" id="NEFIPPW"/>
<dbReference type="RefSeq" id="XP_013245418.1">
    <property type="nucleotide sequence ID" value="XM_013389964.1"/>
</dbReference>
<evidence type="ECO:0000256" key="1">
    <source>
        <dbReference type="ARBA" id="ARBA00005641"/>
    </source>
</evidence>
<evidence type="ECO:0000256" key="3">
    <source>
        <dbReference type="ARBA" id="ARBA00023295"/>
    </source>
</evidence>
<dbReference type="OrthoDB" id="9971853at2759"/>
<dbReference type="HOGENOM" id="CLU_009024_1_0_1"/>
<gene>
    <name evidence="6" type="ORF">K437DRAFT_253982</name>
</gene>
<dbReference type="Gene3D" id="2.60.40.1180">
    <property type="entry name" value="Golgi alpha-mannosidase II"/>
    <property type="match status" value="1"/>
</dbReference>
<evidence type="ECO:0000313" key="7">
    <source>
        <dbReference type="Proteomes" id="UP000027361"/>
    </source>
</evidence>
<keyword evidence="3" id="KW-0326">Glycosidase</keyword>
<reference evidence="6 7" key="1">
    <citation type="submission" date="2014-05" db="EMBL/GenBank/DDBJ databases">
        <title>Draft genome sequence of a rare smut relative, Tilletiaria anomala UBC 951.</title>
        <authorList>
            <consortium name="DOE Joint Genome Institute"/>
            <person name="Toome M."/>
            <person name="Kuo A."/>
            <person name="Henrissat B."/>
            <person name="Lipzen A."/>
            <person name="Tritt A."/>
            <person name="Yoshinaga Y."/>
            <person name="Zane M."/>
            <person name="Barry K."/>
            <person name="Grigoriev I.V."/>
            <person name="Spatafora J.W."/>
            <person name="Aimea M.C."/>
        </authorList>
    </citation>
    <scope>NUCLEOTIDE SEQUENCE [LARGE SCALE GENOMIC DNA]</scope>
    <source>
        <strain evidence="6 7">UBC 951</strain>
    </source>
</reference>
<dbReference type="Pfam" id="PF18564">
    <property type="entry name" value="Glyco_hydro_5_C"/>
    <property type="match status" value="1"/>
</dbReference>
<dbReference type="InterPro" id="IPR013780">
    <property type="entry name" value="Glyco_hydro_b"/>
</dbReference>
<evidence type="ECO:0000313" key="6">
    <source>
        <dbReference type="EMBL" id="KDN52579.1"/>
    </source>
</evidence>
<dbReference type="STRING" id="1037660.A0A066WNJ9"/>
<dbReference type="AlphaFoldDB" id="A0A066WNJ9"/>
<dbReference type="InterPro" id="IPR052066">
    <property type="entry name" value="Glycosphingolipid_Hydrolases"/>
</dbReference>
<dbReference type="InterPro" id="IPR017853">
    <property type="entry name" value="GH"/>
</dbReference>
<dbReference type="Proteomes" id="UP000027361">
    <property type="component" value="Unassembled WGS sequence"/>
</dbReference>
<dbReference type="GeneID" id="25263730"/>
<feature type="domain" description="Glycoside hydrolase family 5 C-terminal" evidence="5">
    <location>
        <begin position="640"/>
        <end position="733"/>
    </location>
</feature>
<accession>A0A066WNJ9</accession>
<dbReference type="InParanoid" id="A0A066WNJ9"/>
<dbReference type="PANTHER" id="PTHR31308">
    <property type="match status" value="1"/>
</dbReference>
<protein>
    <submittedName>
        <fullName evidence="6">Glycoside hydrolase family 5 protein</fullName>
    </submittedName>
</protein>
<dbReference type="EMBL" id="JMSN01000008">
    <property type="protein sequence ID" value="KDN52579.1"/>
    <property type="molecule type" value="Genomic_DNA"/>
</dbReference>
<comment type="caution">
    <text evidence="6">The sequence shown here is derived from an EMBL/GenBank/DDBJ whole genome shotgun (WGS) entry which is preliminary data.</text>
</comment>
<sequence length="782" mass="89098">MRSPPPTGAVDFSVNAIGADIRIDGRRFVDSIGRTLILHGLNVSSMSKLPTTPNGLSHLPEGFVSDDRTVTFIGRPFPLEEAPLRLRQLRAWGYPLIRLMVTWESISHKGPRIEDIDREYVEYLRQLMQLIGDHGMKAFICAHQDVWSRYTGGSGAPGWTLDAVGLNRFNFKDCGAAYIHSLDNSSSPKEPSGPFLWPSGYQKLAAGTMATLFWGGDVFAPNTKCQLPEEEIAGGQFKDPTTRSVQQFLQNAYIEAYGYLADVVGNMEGCLGFDLMNEPHRGFINLHSFHKWDYQTDLHIGHYPSLLQSLALGSGHATDVPFYVKSWPWPTYKSHTSHIDPKGKTVWKKTDESKGDCIWRSHGVWDWDEKNKKPVVLWENYFSSDNRPGKGGRPVEWYRDFYAPFCKKFSERLLRKCPGKLILVEQIPNEFMPVWPDADVLSNKKDRAELEEAARRQNYAVKGLIDTERPKNFVYAPHFYDLNVLFGKVWRSFSVDVQGLSRGMFFMKALYWGEQGARQNYLHQLTTQAKWGRVSMGEVPMLVGEIGLPFDINDAHAYRTGDYRKHAELVDGMLSALEKNWQSFTWWNFNPDCIFEYGDGWNKEDFSVIALDLPSRDRANVKGDHDELYRGGRVLEALIRPYAAKVAGLPVSTHWDRHNWEFTLAWSNSSTVPLDKADKLSRMTEIFWPTYLFEGERLEVQLSDGTWRIDENVQTLYVEHADESIGRVHKLRVRVPARARRVPKSMQIGEQDRLVLGAVAFLFVALLVGFDGAVTRALLARA</sequence>
<dbReference type="GO" id="GO:0050295">
    <property type="term" value="F:steryl-beta-glucosidase activity"/>
    <property type="evidence" value="ECO:0007669"/>
    <property type="project" value="TreeGrafter"/>
</dbReference>
<keyword evidence="4" id="KW-0812">Transmembrane</keyword>
<feature type="transmembrane region" description="Helical" evidence="4">
    <location>
        <begin position="754"/>
        <end position="779"/>
    </location>
</feature>
<comment type="similarity">
    <text evidence="1">Belongs to the glycosyl hydrolase 5 (cellulase A) family.</text>
</comment>
<keyword evidence="4" id="KW-1133">Transmembrane helix</keyword>
<evidence type="ECO:0000256" key="4">
    <source>
        <dbReference type="SAM" id="Phobius"/>
    </source>
</evidence>
<evidence type="ECO:0000256" key="2">
    <source>
        <dbReference type="ARBA" id="ARBA00022801"/>
    </source>
</evidence>
<proteinExistence type="inferred from homology"/>
<name>A0A066WNJ9_TILAU</name>
<dbReference type="Gene3D" id="3.20.20.80">
    <property type="entry name" value="Glycosidases"/>
    <property type="match status" value="2"/>
</dbReference>
<dbReference type="PANTHER" id="PTHR31308:SF5">
    <property type="entry name" value="ERGOSTERYL-BETA-GLUCOSIDASE"/>
    <property type="match status" value="1"/>
</dbReference>
<dbReference type="GO" id="GO:1904462">
    <property type="term" value="P:ergosteryl 3-beta-D-glucoside catabolic process"/>
    <property type="evidence" value="ECO:0007669"/>
    <property type="project" value="TreeGrafter"/>
</dbReference>
<keyword evidence="4" id="KW-0472">Membrane</keyword>
<organism evidence="6 7">
    <name type="scientific">Tilletiaria anomala (strain ATCC 24038 / CBS 436.72 / UBC 951)</name>
    <dbReference type="NCBI Taxonomy" id="1037660"/>
    <lineage>
        <taxon>Eukaryota</taxon>
        <taxon>Fungi</taxon>
        <taxon>Dikarya</taxon>
        <taxon>Basidiomycota</taxon>
        <taxon>Ustilaginomycotina</taxon>
        <taxon>Exobasidiomycetes</taxon>
        <taxon>Georgefischeriales</taxon>
        <taxon>Tilletiariaceae</taxon>
        <taxon>Tilletiaria</taxon>
    </lineage>
</organism>
<evidence type="ECO:0000259" key="5">
    <source>
        <dbReference type="Pfam" id="PF18564"/>
    </source>
</evidence>
<keyword evidence="2 6" id="KW-0378">Hydrolase</keyword>
<dbReference type="InterPro" id="IPR041036">
    <property type="entry name" value="GH5_C"/>
</dbReference>